<accession>A0ABD2NF22</accession>
<sequence>MYPSVNSFGNESESTVSEMLERTKSSLSHMTLSQSSSEDPSFTAYIVSTDNGT</sequence>
<protein>
    <submittedName>
        <fullName evidence="2">Uncharacterized protein</fullName>
    </submittedName>
</protein>
<keyword evidence="3" id="KW-1185">Reference proteome</keyword>
<gene>
    <name evidence="2" type="ORF">HHI36_012718</name>
</gene>
<feature type="compositionally biased region" description="Low complexity" evidence="1">
    <location>
        <begin position="25"/>
        <end position="37"/>
    </location>
</feature>
<evidence type="ECO:0000313" key="2">
    <source>
        <dbReference type="EMBL" id="KAL3277368.1"/>
    </source>
</evidence>
<feature type="compositionally biased region" description="Polar residues" evidence="1">
    <location>
        <begin position="1"/>
        <end position="17"/>
    </location>
</feature>
<organism evidence="2 3">
    <name type="scientific">Cryptolaemus montrouzieri</name>
    <dbReference type="NCBI Taxonomy" id="559131"/>
    <lineage>
        <taxon>Eukaryota</taxon>
        <taxon>Metazoa</taxon>
        <taxon>Ecdysozoa</taxon>
        <taxon>Arthropoda</taxon>
        <taxon>Hexapoda</taxon>
        <taxon>Insecta</taxon>
        <taxon>Pterygota</taxon>
        <taxon>Neoptera</taxon>
        <taxon>Endopterygota</taxon>
        <taxon>Coleoptera</taxon>
        <taxon>Polyphaga</taxon>
        <taxon>Cucujiformia</taxon>
        <taxon>Coccinelloidea</taxon>
        <taxon>Coccinellidae</taxon>
        <taxon>Scymninae</taxon>
        <taxon>Scymnini</taxon>
        <taxon>Cryptolaemus</taxon>
    </lineage>
</organism>
<comment type="caution">
    <text evidence="2">The sequence shown here is derived from an EMBL/GenBank/DDBJ whole genome shotgun (WGS) entry which is preliminary data.</text>
</comment>
<feature type="region of interest" description="Disordered" evidence="1">
    <location>
        <begin position="1"/>
        <end position="53"/>
    </location>
</feature>
<dbReference type="Proteomes" id="UP001516400">
    <property type="component" value="Unassembled WGS sequence"/>
</dbReference>
<name>A0ABD2NF22_9CUCU</name>
<evidence type="ECO:0000256" key="1">
    <source>
        <dbReference type="SAM" id="MobiDB-lite"/>
    </source>
</evidence>
<feature type="non-terminal residue" evidence="2">
    <location>
        <position position="53"/>
    </location>
</feature>
<dbReference type="EMBL" id="JABFTP020000103">
    <property type="protein sequence ID" value="KAL3277368.1"/>
    <property type="molecule type" value="Genomic_DNA"/>
</dbReference>
<dbReference type="AlphaFoldDB" id="A0ABD2NF22"/>
<reference evidence="2 3" key="1">
    <citation type="journal article" date="2021" name="BMC Biol.">
        <title>Horizontally acquired antibacterial genes associated with adaptive radiation of ladybird beetles.</title>
        <authorList>
            <person name="Li H.S."/>
            <person name="Tang X.F."/>
            <person name="Huang Y.H."/>
            <person name="Xu Z.Y."/>
            <person name="Chen M.L."/>
            <person name="Du X.Y."/>
            <person name="Qiu B.Y."/>
            <person name="Chen P.T."/>
            <person name="Zhang W."/>
            <person name="Slipinski A."/>
            <person name="Escalona H.E."/>
            <person name="Waterhouse R.M."/>
            <person name="Zwick A."/>
            <person name="Pang H."/>
        </authorList>
    </citation>
    <scope>NUCLEOTIDE SEQUENCE [LARGE SCALE GENOMIC DNA]</scope>
    <source>
        <strain evidence="2">SYSU2018</strain>
    </source>
</reference>
<proteinExistence type="predicted"/>
<evidence type="ECO:0000313" key="3">
    <source>
        <dbReference type="Proteomes" id="UP001516400"/>
    </source>
</evidence>